<protein>
    <submittedName>
        <fullName evidence="2">DUF3325 domain-containing protein</fullName>
    </submittedName>
</protein>
<dbReference type="Pfam" id="PF11804">
    <property type="entry name" value="DUF3325"/>
    <property type="match status" value="1"/>
</dbReference>
<dbReference type="EMBL" id="QETA01000002">
    <property type="protein sequence ID" value="PWF23820.1"/>
    <property type="molecule type" value="Genomic_DNA"/>
</dbReference>
<dbReference type="InterPro" id="IPR021762">
    <property type="entry name" value="DUF3325"/>
</dbReference>
<feature type="transmembrane region" description="Helical" evidence="1">
    <location>
        <begin position="46"/>
        <end position="65"/>
    </location>
</feature>
<feature type="transmembrane region" description="Helical" evidence="1">
    <location>
        <begin position="71"/>
        <end position="91"/>
    </location>
</feature>
<accession>A0A2V1K4M5</accession>
<gene>
    <name evidence="2" type="ORF">DD235_05620</name>
</gene>
<evidence type="ECO:0000313" key="3">
    <source>
        <dbReference type="Proteomes" id="UP000245212"/>
    </source>
</evidence>
<sequence>MSLQQHTWIFVCCLLGFAGLAVAMERAQEDVLGRRLGIRLARLSRLAGWTWLGLALLWLVAWQGWGLGLVAYSGHTSLAAGVVFCGLIVLSRRRSRRSGTRGKTHDVRH</sequence>
<name>A0A2V1K4M5_9BURK</name>
<keyword evidence="1" id="KW-1133">Transmembrane helix</keyword>
<evidence type="ECO:0000313" key="2">
    <source>
        <dbReference type="EMBL" id="PWF23820.1"/>
    </source>
</evidence>
<keyword evidence="1" id="KW-0472">Membrane</keyword>
<organism evidence="2 3">
    <name type="scientific">Corticimicrobacter populi</name>
    <dbReference type="NCBI Taxonomy" id="2175229"/>
    <lineage>
        <taxon>Bacteria</taxon>
        <taxon>Pseudomonadati</taxon>
        <taxon>Pseudomonadota</taxon>
        <taxon>Betaproteobacteria</taxon>
        <taxon>Burkholderiales</taxon>
        <taxon>Alcaligenaceae</taxon>
        <taxon>Corticimicrobacter</taxon>
    </lineage>
</organism>
<reference evidence="3" key="1">
    <citation type="submission" date="2018-05" db="EMBL/GenBank/DDBJ databases">
        <authorList>
            <person name="Li Y."/>
        </authorList>
    </citation>
    <scope>NUCLEOTIDE SEQUENCE [LARGE SCALE GENOMIC DNA]</scope>
    <source>
        <strain evidence="3">3d-2-2</strain>
    </source>
</reference>
<proteinExistence type="predicted"/>
<evidence type="ECO:0000256" key="1">
    <source>
        <dbReference type="SAM" id="Phobius"/>
    </source>
</evidence>
<dbReference type="RefSeq" id="WP_109061098.1">
    <property type="nucleotide sequence ID" value="NZ_QETA01000002.1"/>
</dbReference>
<feature type="transmembrane region" description="Helical" evidence="1">
    <location>
        <begin position="6"/>
        <end position="25"/>
    </location>
</feature>
<keyword evidence="1" id="KW-0812">Transmembrane</keyword>
<dbReference type="AlphaFoldDB" id="A0A2V1K4M5"/>
<keyword evidence="3" id="KW-1185">Reference proteome</keyword>
<dbReference type="Proteomes" id="UP000245212">
    <property type="component" value="Unassembled WGS sequence"/>
</dbReference>
<comment type="caution">
    <text evidence="2">The sequence shown here is derived from an EMBL/GenBank/DDBJ whole genome shotgun (WGS) entry which is preliminary data.</text>
</comment>